<evidence type="ECO:0000256" key="2">
    <source>
        <dbReference type="ARBA" id="ARBA00034247"/>
    </source>
</evidence>
<dbReference type="PROSITE" id="PS50887">
    <property type="entry name" value="GGDEF"/>
    <property type="match status" value="1"/>
</dbReference>
<comment type="caution">
    <text evidence="5">The sequence shown here is derived from an EMBL/GenBank/DDBJ whole genome shotgun (WGS) entry which is preliminary data.</text>
</comment>
<reference evidence="5 6" key="1">
    <citation type="submission" date="2019-03" db="EMBL/GenBank/DDBJ databases">
        <title>Genomic Encyclopedia of Type Strains, Phase IV (KMG-IV): sequencing the most valuable type-strain genomes for metagenomic binning, comparative biology and taxonomic classification.</title>
        <authorList>
            <person name="Goeker M."/>
        </authorList>
    </citation>
    <scope>NUCLEOTIDE SEQUENCE [LARGE SCALE GENOMIC DNA]</scope>
    <source>
        <strain evidence="5 6">DSM 9035</strain>
    </source>
</reference>
<dbReference type="PANTHER" id="PTHR45138:SF9">
    <property type="entry name" value="DIGUANYLATE CYCLASE DGCM-RELATED"/>
    <property type="match status" value="1"/>
</dbReference>
<keyword evidence="3" id="KW-0472">Membrane</keyword>
<keyword evidence="3" id="KW-1133">Transmembrane helix</keyword>
<gene>
    <name evidence="5" type="ORF">EDC64_11022</name>
</gene>
<accession>A0A4R3LU79</accession>
<keyword evidence="3" id="KW-0812">Transmembrane</keyword>
<comment type="catalytic activity">
    <reaction evidence="2">
        <text>2 GTP = 3',3'-c-di-GMP + 2 diphosphate</text>
        <dbReference type="Rhea" id="RHEA:24898"/>
        <dbReference type="ChEBI" id="CHEBI:33019"/>
        <dbReference type="ChEBI" id="CHEBI:37565"/>
        <dbReference type="ChEBI" id="CHEBI:58805"/>
        <dbReference type="EC" id="2.7.7.65"/>
    </reaction>
</comment>
<evidence type="ECO:0000313" key="5">
    <source>
        <dbReference type="EMBL" id="TCT03159.1"/>
    </source>
</evidence>
<dbReference type="InterPro" id="IPR000160">
    <property type="entry name" value="GGDEF_dom"/>
</dbReference>
<name>A0A4R3LU79_9HYPH</name>
<feature type="domain" description="GGDEF" evidence="4">
    <location>
        <begin position="223"/>
        <end position="350"/>
    </location>
</feature>
<dbReference type="Pfam" id="PF00990">
    <property type="entry name" value="GGDEF"/>
    <property type="match status" value="1"/>
</dbReference>
<evidence type="ECO:0000313" key="6">
    <source>
        <dbReference type="Proteomes" id="UP000294664"/>
    </source>
</evidence>
<dbReference type="EMBL" id="SMAI01000010">
    <property type="protein sequence ID" value="TCT03159.1"/>
    <property type="molecule type" value="Genomic_DNA"/>
</dbReference>
<dbReference type="EC" id="2.7.7.65" evidence="1"/>
<dbReference type="SUPFAM" id="SSF55073">
    <property type="entry name" value="Nucleotide cyclase"/>
    <property type="match status" value="1"/>
</dbReference>
<feature type="transmembrane region" description="Helical" evidence="3">
    <location>
        <begin position="44"/>
        <end position="64"/>
    </location>
</feature>
<dbReference type="FunFam" id="3.30.70.270:FF:000001">
    <property type="entry name" value="Diguanylate cyclase domain protein"/>
    <property type="match status" value="1"/>
</dbReference>
<feature type="transmembrane region" description="Helical" evidence="3">
    <location>
        <begin position="125"/>
        <end position="146"/>
    </location>
</feature>
<feature type="transmembrane region" description="Helical" evidence="3">
    <location>
        <begin position="152"/>
        <end position="177"/>
    </location>
</feature>
<feature type="transmembrane region" description="Helical" evidence="3">
    <location>
        <begin position="71"/>
        <end position="91"/>
    </location>
</feature>
<dbReference type="PANTHER" id="PTHR45138">
    <property type="entry name" value="REGULATORY COMPONENTS OF SENSORY TRANSDUCTION SYSTEM"/>
    <property type="match status" value="1"/>
</dbReference>
<dbReference type="SMART" id="SM00267">
    <property type="entry name" value="GGDEF"/>
    <property type="match status" value="1"/>
</dbReference>
<keyword evidence="6" id="KW-1185">Reference proteome</keyword>
<sequence>MNRRLSAQRRLVARLLMASGIVCSGGLWAFEFRTGLISTYDRDAYPILIGVFVLSLGIHCALPARRRVAEWLAFLAYALYCILGILSFGTLDPAARLYTIANTLQWLPLVYVTAFVFFRKWEAIAAAATVYALALLALAWMVATGGTQTWDMIYGSLIVNSYLVNLLMLAMLSLFILTNQAFEDMREQAMVLESVAFSDALTGVANRRGLERILERYAAQPAHDMALILLDLDNFKGVNDRYGHVHGDQVLQAIVGALRQTLRGADQLGRWGGDEFLVLAENTGLGEAQMLAERLRRAVGRLAAAEGVTLSAGVTTWDGSGGLEEALRRVDGALYSAKGDGRDRTALAQPVS</sequence>
<dbReference type="Gene3D" id="3.30.70.270">
    <property type="match status" value="1"/>
</dbReference>
<dbReference type="InterPro" id="IPR050469">
    <property type="entry name" value="Diguanylate_Cyclase"/>
</dbReference>
<dbReference type="OrthoDB" id="9812260at2"/>
<dbReference type="RefSeq" id="WP_132032887.1">
    <property type="nucleotide sequence ID" value="NZ_SMAI01000010.1"/>
</dbReference>
<dbReference type="InterPro" id="IPR043128">
    <property type="entry name" value="Rev_trsase/Diguanyl_cyclase"/>
</dbReference>
<feature type="transmembrane region" description="Helical" evidence="3">
    <location>
        <begin position="12"/>
        <end position="32"/>
    </location>
</feature>
<organism evidence="5 6">
    <name type="scientific">Aquabacter spiritensis</name>
    <dbReference type="NCBI Taxonomy" id="933073"/>
    <lineage>
        <taxon>Bacteria</taxon>
        <taxon>Pseudomonadati</taxon>
        <taxon>Pseudomonadota</taxon>
        <taxon>Alphaproteobacteria</taxon>
        <taxon>Hyphomicrobiales</taxon>
        <taxon>Xanthobacteraceae</taxon>
        <taxon>Aquabacter</taxon>
    </lineage>
</organism>
<dbReference type="NCBIfam" id="TIGR00254">
    <property type="entry name" value="GGDEF"/>
    <property type="match status" value="1"/>
</dbReference>
<dbReference type="GO" id="GO:0052621">
    <property type="term" value="F:diguanylate cyclase activity"/>
    <property type="evidence" value="ECO:0007669"/>
    <property type="project" value="UniProtKB-EC"/>
</dbReference>
<dbReference type="CDD" id="cd01949">
    <property type="entry name" value="GGDEF"/>
    <property type="match status" value="1"/>
</dbReference>
<evidence type="ECO:0000259" key="4">
    <source>
        <dbReference type="PROSITE" id="PS50887"/>
    </source>
</evidence>
<proteinExistence type="predicted"/>
<feature type="transmembrane region" description="Helical" evidence="3">
    <location>
        <begin position="97"/>
        <end position="118"/>
    </location>
</feature>
<dbReference type="Proteomes" id="UP000294664">
    <property type="component" value="Unassembled WGS sequence"/>
</dbReference>
<dbReference type="InterPro" id="IPR029787">
    <property type="entry name" value="Nucleotide_cyclase"/>
</dbReference>
<protein>
    <recommendedName>
        <fullName evidence="1">diguanylate cyclase</fullName>
        <ecNumber evidence="1">2.7.7.65</ecNumber>
    </recommendedName>
</protein>
<dbReference type="AlphaFoldDB" id="A0A4R3LU79"/>
<evidence type="ECO:0000256" key="1">
    <source>
        <dbReference type="ARBA" id="ARBA00012528"/>
    </source>
</evidence>
<evidence type="ECO:0000256" key="3">
    <source>
        <dbReference type="SAM" id="Phobius"/>
    </source>
</evidence>